<keyword evidence="11 12" id="KW-0660">Purine salvage</keyword>
<dbReference type="CDD" id="cd06223">
    <property type="entry name" value="PRTases_typeI"/>
    <property type="match status" value="1"/>
</dbReference>
<dbReference type="GO" id="GO:0006168">
    <property type="term" value="P:adenine salvage"/>
    <property type="evidence" value="ECO:0007669"/>
    <property type="project" value="InterPro"/>
</dbReference>
<evidence type="ECO:0000256" key="6">
    <source>
        <dbReference type="ARBA" id="ARBA00011738"/>
    </source>
</evidence>
<dbReference type="InterPro" id="IPR029057">
    <property type="entry name" value="PRTase-like"/>
</dbReference>
<evidence type="ECO:0000256" key="12">
    <source>
        <dbReference type="HAMAP-Rule" id="MF_00004"/>
    </source>
</evidence>
<dbReference type="Gene3D" id="3.40.50.2020">
    <property type="match status" value="1"/>
</dbReference>
<dbReference type="HAMAP" id="MF_00004">
    <property type="entry name" value="Aden_phosphoribosyltr"/>
    <property type="match status" value="1"/>
</dbReference>
<keyword evidence="8 12" id="KW-0963">Cytoplasm</keyword>
<comment type="subcellular location">
    <subcellularLocation>
        <location evidence="3 12">Cytoplasm</location>
    </subcellularLocation>
</comment>
<dbReference type="OrthoDB" id="9803963at2"/>
<dbReference type="Pfam" id="PF00156">
    <property type="entry name" value="Pribosyltran"/>
    <property type="match status" value="1"/>
</dbReference>
<accession>A0A2Z4LNF3</accession>
<gene>
    <name evidence="12" type="primary">apt</name>
    <name evidence="13" type="ORF">DK849_02355</name>
</gene>
<dbReference type="Proteomes" id="UP000249865">
    <property type="component" value="Chromosome"/>
</dbReference>
<dbReference type="InterPro" id="IPR000836">
    <property type="entry name" value="PRTase_dom"/>
</dbReference>
<reference evidence="14" key="1">
    <citation type="submission" date="2018-06" db="EMBL/GenBank/DDBJ databases">
        <title>Complete genome sequences of Mycoplasma anatis, M. anseris and M. cloacale type strains.</title>
        <authorList>
            <person name="Grozner D."/>
            <person name="Forro B."/>
            <person name="Sulyok K.M."/>
            <person name="Marton S."/>
            <person name="Kreizinger Z."/>
            <person name="Banyai K."/>
            <person name="Gyuranecz M."/>
        </authorList>
    </citation>
    <scope>NUCLEOTIDE SEQUENCE [LARGE SCALE GENOMIC DNA]</scope>
    <source>
        <strain evidence="14">NCTC 10199</strain>
    </source>
</reference>
<evidence type="ECO:0000256" key="3">
    <source>
        <dbReference type="ARBA" id="ARBA00004496"/>
    </source>
</evidence>
<organism evidence="13 14">
    <name type="scientific">Metamycoplasma cloacale</name>
    <dbReference type="NCBI Taxonomy" id="92401"/>
    <lineage>
        <taxon>Bacteria</taxon>
        <taxon>Bacillati</taxon>
        <taxon>Mycoplasmatota</taxon>
        <taxon>Mycoplasmoidales</taxon>
        <taxon>Metamycoplasmataceae</taxon>
        <taxon>Metamycoplasma</taxon>
    </lineage>
</organism>
<dbReference type="PANTHER" id="PTHR32315:SF3">
    <property type="entry name" value="ADENINE PHOSPHORIBOSYLTRANSFERASE"/>
    <property type="match status" value="1"/>
</dbReference>
<sequence>MNLKNYINTIENFPKNGIKFKDISPLLADGEALYYTISEMAQLCKDVDIIVGPDARGFLFGTPVAAFLKKPFIMVRKPGKLPGKVVSYDYILEYGKNTLEIQNNLVKKGQKAVIIDDLLATGGTVEAIIKLLEHQGVEVIKVVVLMELIDLKGREKLNVPVNSLITYKNEE</sequence>
<dbReference type="EC" id="2.4.2.7" evidence="7 12"/>
<keyword evidence="9 12" id="KW-0328">Glycosyltransferase</keyword>
<keyword evidence="10 12" id="KW-0808">Transferase</keyword>
<dbReference type="FunFam" id="3.40.50.2020:FF:000004">
    <property type="entry name" value="Adenine phosphoribosyltransferase"/>
    <property type="match status" value="1"/>
</dbReference>
<dbReference type="RefSeq" id="WP_029330731.1">
    <property type="nucleotide sequence ID" value="NZ_CP030103.1"/>
</dbReference>
<dbReference type="KEGG" id="mclo:DK849_02355"/>
<evidence type="ECO:0000256" key="9">
    <source>
        <dbReference type="ARBA" id="ARBA00022676"/>
    </source>
</evidence>
<dbReference type="UniPathway" id="UPA00588">
    <property type="reaction ID" value="UER00646"/>
</dbReference>
<evidence type="ECO:0000256" key="11">
    <source>
        <dbReference type="ARBA" id="ARBA00022726"/>
    </source>
</evidence>
<dbReference type="AlphaFoldDB" id="A0A2Z4LNF3"/>
<dbReference type="GO" id="GO:0044209">
    <property type="term" value="P:AMP salvage"/>
    <property type="evidence" value="ECO:0007669"/>
    <property type="project" value="UniProtKB-UniRule"/>
</dbReference>
<dbReference type="SUPFAM" id="SSF53271">
    <property type="entry name" value="PRTase-like"/>
    <property type="match status" value="1"/>
</dbReference>
<keyword evidence="14" id="KW-1185">Reference proteome</keyword>
<dbReference type="GO" id="GO:0016208">
    <property type="term" value="F:AMP binding"/>
    <property type="evidence" value="ECO:0007669"/>
    <property type="project" value="TreeGrafter"/>
</dbReference>
<dbReference type="InterPro" id="IPR050054">
    <property type="entry name" value="UPRTase/APRTase"/>
</dbReference>
<comment type="catalytic activity">
    <reaction evidence="1 12">
        <text>AMP + diphosphate = 5-phospho-alpha-D-ribose 1-diphosphate + adenine</text>
        <dbReference type="Rhea" id="RHEA:16609"/>
        <dbReference type="ChEBI" id="CHEBI:16708"/>
        <dbReference type="ChEBI" id="CHEBI:33019"/>
        <dbReference type="ChEBI" id="CHEBI:58017"/>
        <dbReference type="ChEBI" id="CHEBI:456215"/>
        <dbReference type="EC" id="2.4.2.7"/>
    </reaction>
</comment>
<protein>
    <recommendedName>
        <fullName evidence="7 12">Adenine phosphoribosyltransferase</fullName>
        <shortName evidence="12">APRT</shortName>
        <ecNumber evidence="7 12">2.4.2.7</ecNumber>
    </recommendedName>
</protein>
<evidence type="ECO:0000313" key="14">
    <source>
        <dbReference type="Proteomes" id="UP000249865"/>
    </source>
</evidence>
<comment type="pathway">
    <text evidence="4 12">Purine metabolism; AMP biosynthesis via salvage pathway; AMP from adenine: step 1/1.</text>
</comment>
<dbReference type="GO" id="GO:0006166">
    <property type="term" value="P:purine ribonucleoside salvage"/>
    <property type="evidence" value="ECO:0007669"/>
    <property type="project" value="UniProtKB-UniRule"/>
</dbReference>
<comment type="similarity">
    <text evidence="5 12">Belongs to the purine/pyrimidine phosphoribosyltransferase family.</text>
</comment>
<dbReference type="NCBIfam" id="TIGR01090">
    <property type="entry name" value="apt"/>
    <property type="match status" value="1"/>
</dbReference>
<dbReference type="GO" id="GO:0003999">
    <property type="term" value="F:adenine phosphoribosyltransferase activity"/>
    <property type="evidence" value="ECO:0007669"/>
    <property type="project" value="UniProtKB-UniRule"/>
</dbReference>
<dbReference type="EMBL" id="CP030103">
    <property type="protein sequence ID" value="AWX42888.1"/>
    <property type="molecule type" value="Genomic_DNA"/>
</dbReference>
<dbReference type="GO" id="GO:0005737">
    <property type="term" value="C:cytoplasm"/>
    <property type="evidence" value="ECO:0007669"/>
    <property type="project" value="UniProtKB-SubCell"/>
</dbReference>
<proteinExistence type="inferred from homology"/>
<dbReference type="NCBIfam" id="NF002636">
    <property type="entry name" value="PRK02304.1-5"/>
    <property type="match status" value="1"/>
</dbReference>
<comment type="function">
    <text evidence="2 12">Catalyzes a salvage reaction resulting in the formation of AMP, that is energically less costly than de novo synthesis.</text>
</comment>
<name>A0A2Z4LNF3_9BACT</name>
<evidence type="ECO:0000256" key="10">
    <source>
        <dbReference type="ARBA" id="ARBA00022679"/>
    </source>
</evidence>
<dbReference type="GO" id="GO:0002055">
    <property type="term" value="F:adenine binding"/>
    <property type="evidence" value="ECO:0007669"/>
    <property type="project" value="TreeGrafter"/>
</dbReference>
<evidence type="ECO:0000256" key="1">
    <source>
        <dbReference type="ARBA" id="ARBA00000868"/>
    </source>
</evidence>
<evidence type="ECO:0000256" key="7">
    <source>
        <dbReference type="ARBA" id="ARBA00011893"/>
    </source>
</evidence>
<evidence type="ECO:0000256" key="8">
    <source>
        <dbReference type="ARBA" id="ARBA00022490"/>
    </source>
</evidence>
<evidence type="ECO:0000256" key="5">
    <source>
        <dbReference type="ARBA" id="ARBA00008391"/>
    </source>
</evidence>
<evidence type="ECO:0000256" key="4">
    <source>
        <dbReference type="ARBA" id="ARBA00004659"/>
    </source>
</evidence>
<dbReference type="PANTHER" id="PTHR32315">
    <property type="entry name" value="ADENINE PHOSPHORIBOSYLTRANSFERASE"/>
    <property type="match status" value="1"/>
</dbReference>
<comment type="subunit">
    <text evidence="6 12">Homodimer.</text>
</comment>
<evidence type="ECO:0000313" key="13">
    <source>
        <dbReference type="EMBL" id="AWX42888.1"/>
    </source>
</evidence>
<evidence type="ECO:0000256" key="2">
    <source>
        <dbReference type="ARBA" id="ARBA00003968"/>
    </source>
</evidence>
<dbReference type="InterPro" id="IPR005764">
    <property type="entry name" value="Ade_phspho_trans"/>
</dbReference>